<feature type="domain" description="Thioesterase" evidence="1">
    <location>
        <begin position="70"/>
        <end position="140"/>
    </location>
</feature>
<organism evidence="2 3">
    <name type="scientific">Burkholderia ambifaria</name>
    <dbReference type="NCBI Taxonomy" id="152480"/>
    <lineage>
        <taxon>Bacteria</taxon>
        <taxon>Pseudomonadati</taxon>
        <taxon>Pseudomonadota</taxon>
        <taxon>Betaproteobacteria</taxon>
        <taxon>Burkholderiales</taxon>
        <taxon>Burkholderiaceae</taxon>
        <taxon>Burkholderia</taxon>
        <taxon>Burkholderia cepacia complex</taxon>
    </lineage>
</organism>
<dbReference type="SUPFAM" id="SSF54637">
    <property type="entry name" value="Thioesterase/thiol ester dehydrase-isomerase"/>
    <property type="match status" value="1"/>
</dbReference>
<dbReference type="Pfam" id="PF03061">
    <property type="entry name" value="4HBT"/>
    <property type="match status" value="1"/>
</dbReference>
<proteinExistence type="predicted"/>
<dbReference type="RefSeq" id="WP_105784887.1">
    <property type="nucleotide sequence ID" value="NZ_CADERF010000014.1"/>
</dbReference>
<dbReference type="Proteomes" id="UP000682266">
    <property type="component" value="Unassembled WGS sequence"/>
</dbReference>
<dbReference type="InterPro" id="IPR029069">
    <property type="entry name" value="HotDog_dom_sf"/>
</dbReference>
<evidence type="ECO:0000313" key="3">
    <source>
        <dbReference type="Proteomes" id="UP000682266"/>
    </source>
</evidence>
<dbReference type="AlphaFoldDB" id="A0AA41JJU7"/>
<evidence type="ECO:0000313" key="2">
    <source>
        <dbReference type="EMBL" id="MBR8130193.1"/>
    </source>
</evidence>
<comment type="caution">
    <text evidence="2">The sequence shown here is derived from an EMBL/GenBank/DDBJ whole genome shotgun (WGS) entry which is preliminary data.</text>
</comment>
<gene>
    <name evidence="2" type="ORF">KDW93_14590</name>
</gene>
<dbReference type="InterPro" id="IPR006683">
    <property type="entry name" value="Thioestr_dom"/>
</dbReference>
<name>A0AA41JJU7_9BURK</name>
<protein>
    <submittedName>
        <fullName evidence="2">PaaI family thioesterase</fullName>
    </submittedName>
</protein>
<dbReference type="EMBL" id="JAGSVG010000011">
    <property type="protein sequence ID" value="MBR8130193.1"/>
    <property type="molecule type" value="Genomic_DNA"/>
</dbReference>
<dbReference type="GO" id="GO:0016790">
    <property type="term" value="F:thiolester hydrolase activity"/>
    <property type="evidence" value="ECO:0007669"/>
    <property type="project" value="UniProtKB-ARBA"/>
</dbReference>
<evidence type="ECO:0000259" key="1">
    <source>
        <dbReference type="Pfam" id="PF03061"/>
    </source>
</evidence>
<dbReference type="Gene3D" id="3.10.129.10">
    <property type="entry name" value="Hotdog Thioesterase"/>
    <property type="match status" value="1"/>
</dbReference>
<reference evidence="2" key="1">
    <citation type="submission" date="2021-04" db="EMBL/GenBank/DDBJ databases">
        <title>A collection of bacterial strains from the Burkholderia cepacia Research Laboratory and Repository.</title>
        <authorList>
            <person name="Lipuma J."/>
            <person name="Spilker T."/>
        </authorList>
    </citation>
    <scope>NUCLEOTIDE SEQUENCE</scope>
    <source>
        <strain evidence="2">AU36012</strain>
    </source>
</reference>
<accession>A0AA41JJU7</accession>
<dbReference type="CDD" id="cd03443">
    <property type="entry name" value="PaaI_thioesterase"/>
    <property type="match status" value="1"/>
</dbReference>
<sequence length="184" mass="19234">MTAPHAGWAAEALDIPGPADARAQWQACLGAMPIIDHLGASLDLSDPRIVRLALVSRTQAHEGGLGTDALNGAIIAGLLDCAMSVTGVLHMRGRTCGTVQMSIQFMKPVRTAYPVVECVAMRRSPSVVFVEARLTEGRGRCSVLATGVVGAATLAQRASGRDGRSNWSERAALAALFEKDQAAA</sequence>